<gene>
    <name evidence="2" type="ORF">ACFO5R_09815</name>
</gene>
<evidence type="ECO:0000313" key="2">
    <source>
        <dbReference type="EMBL" id="MFC4542223.1"/>
    </source>
</evidence>
<sequence>MSDDRIPLFEIAWDETDVEYATDSITRGSHWAKGPYVSLFEEKLVDYTGAAHAVVVNSGTTALVAALRAHGIGPGDEVIVPGFTFVATANAVDLVGATAAFADIERDTYGLDPASVREAITDRTAAIVPVHPYGSACRIDELVAIGDEFDVAVIEDAAEALGADLDGRAVGTFGDSTALSFCQNKVVATGEGGAVLTNDETLAENVRQYRSHGRLSGDYFESADSGTYGAVGTNYRMPDVVAAIGCAQIEKVEELIDGRRRAARRMTDAFESLSRVTPHRGTDRGRHVYQLYTVTLGDDVDRSTVVTALDERDISSKIYWDPPVHLLDHYRDGDGTDRGQLPVTEDVASRVLSLPIHPNLSVDETERIVAGVREAVDSQP</sequence>
<dbReference type="EMBL" id="JBHSFA010000005">
    <property type="protein sequence ID" value="MFC4542223.1"/>
    <property type="molecule type" value="Genomic_DNA"/>
</dbReference>
<dbReference type="AlphaFoldDB" id="A0ABD5PP71"/>
<dbReference type="Proteomes" id="UP001595898">
    <property type="component" value="Unassembled WGS sequence"/>
</dbReference>
<dbReference type="PANTHER" id="PTHR30244:SF34">
    <property type="entry name" value="DTDP-4-AMINO-4,6-DIDEOXYGALACTOSE TRANSAMINASE"/>
    <property type="match status" value="1"/>
</dbReference>
<dbReference type="PIRSF" id="PIRSF000390">
    <property type="entry name" value="PLP_StrS"/>
    <property type="match status" value="1"/>
</dbReference>
<protein>
    <submittedName>
        <fullName evidence="2">DegT/DnrJ/EryC1/StrS family aminotransferase</fullName>
    </submittedName>
</protein>
<keyword evidence="2" id="KW-0032">Aminotransferase</keyword>
<dbReference type="GO" id="GO:0008483">
    <property type="term" value="F:transaminase activity"/>
    <property type="evidence" value="ECO:0007669"/>
    <property type="project" value="UniProtKB-KW"/>
</dbReference>
<dbReference type="InterPro" id="IPR015421">
    <property type="entry name" value="PyrdxlP-dep_Trfase_major"/>
</dbReference>
<reference evidence="2 3" key="1">
    <citation type="journal article" date="2019" name="Int. J. Syst. Evol. Microbiol.">
        <title>The Global Catalogue of Microorganisms (GCM) 10K type strain sequencing project: providing services to taxonomists for standard genome sequencing and annotation.</title>
        <authorList>
            <consortium name="The Broad Institute Genomics Platform"/>
            <consortium name="The Broad Institute Genome Sequencing Center for Infectious Disease"/>
            <person name="Wu L."/>
            <person name="Ma J."/>
        </authorList>
    </citation>
    <scope>NUCLEOTIDE SEQUENCE [LARGE SCALE GENOMIC DNA]</scope>
    <source>
        <strain evidence="2 3">WLHS5</strain>
    </source>
</reference>
<dbReference type="CDD" id="cd00616">
    <property type="entry name" value="AHBA_syn"/>
    <property type="match status" value="1"/>
</dbReference>
<dbReference type="Gene3D" id="3.90.1150.10">
    <property type="entry name" value="Aspartate Aminotransferase, domain 1"/>
    <property type="match status" value="1"/>
</dbReference>
<dbReference type="PANTHER" id="PTHR30244">
    <property type="entry name" value="TRANSAMINASE"/>
    <property type="match status" value="1"/>
</dbReference>
<keyword evidence="2" id="KW-0808">Transferase</keyword>
<proteinExistence type="inferred from homology"/>
<evidence type="ECO:0000256" key="1">
    <source>
        <dbReference type="RuleBase" id="RU004508"/>
    </source>
</evidence>
<dbReference type="InterPro" id="IPR015422">
    <property type="entry name" value="PyrdxlP-dep_Trfase_small"/>
</dbReference>
<dbReference type="RefSeq" id="WP_250141623.1">
    <property type="nucleotide sequence ID" value="NZ_JALIQP010000004.1"/>
</dbReference>
<dbReference type="InterPro" id="IPR000653">
    <property type="entry name" value="DegT/StrS_aminotransferase"/>
</dbReference>
<keyword evidence="1" id="KW-0663">Pyridoxal phosphate</keyword>
<evidence type="ECO:0000313" key="3">
    <source>
        <dbReference type="Proteomes" id="UP001595898"/>
    </source>
</evidence>
<dbReference type="Gene3D" id="3.40.640.10">
    <property type="entry name" value="Type I PLP-dependent aspartate aminotransferase-like (Major domain)"/>
    <property type="match status" value="1"/>
</dbReference>
<organism evidence="2 3">
    <name type="scientific">Halosolutus amylolyticus</name>
    <dbReference type="NCBI Taxonomy" id="2932267"/>
    <lineage>
        <taxon>Archaea</taxon>
        <taxon>Methanobacteriati</taxon>
        <taxon>Methanobacteriota</taxon>
        <taxon>Stenosarchaea group</taxon>
        <taxon>Halobacteria</taxon>
        <taxon>Halobacteriales</taxon>
        <taxon>Natrialbaceae</taxon>
        <taxon>Halosolutus</taxon>
    </lineage>
</organism>
<dbReference type="InterPro" id="IPR015424">
    <property type="entry name" value="PyrdxlP-dep_Trfase"/>
</dbReference>
<accession>A0ABD5PP71</accession>
<comment type="similarity">
    <text evidence="1">Belongs to the DegT/DnrJ/EryC1 family.</text>
</comment>
<comment type="caution">
    <text evidence="2">The sequence shown here is derived from an EMBL/GenBank/DDBJ whole genome shotgun (WGS) entry which is preliminary data.</text>
</comment>
<dbReference type="SUPFAM" id="SSF53383">
    <property type="entry name" value="PLP-dependent transferases"/>
    <property type="match status" value="1"/>
</dbReference>
<keyword evidence="3" id="KW-1185">Reference proteome</keyword>
<dbReference type="Pfam" id="PF01041">
    <property type="entry name" value="DegT_DnrJ_EryC1"/>
    <property type="match status" value="1"/>
</dbReference>
<name>A0ABD5PP71_9EURY</name>